<accession>A0A1G6RVL6</accession>
<organism evidence="9 10">
    <name type="scientific">Aquimonas voraii</name>
    <dbReference type="NCBI Taxonomy" id="265719"/>
    <lineage>
        <taxon>Bacteria</taxon>
        <taxon>Pseudomonadati</taxon>
        <taxon>Pseudomonadota</taxon>
        <taxon>Gammaproteobacteria</taxon>
        <taxon>Lysobacterales</taxon>
        <taxon>Lysobacteraceae</taxon>
        <taxon>Aquimonas</taxon>
    </lineage>
</organism>
<dbReference type="InterPro" id="IPR017039">
    <property type="entry name" value="Virul_fac_BrkB"/>
</dbReference>
<keyword evidence="3" id="KW-0997">Cell inner membrane</keyword>
<comment type="similarity">
    <text evidence="7">Belongs to the UPF0761 family.</text>
</comment>
<dbReference type="GO" id="GO:0005886">
    <property type="term" value="C:plasma membrane"/>
    <property type="evidence" value="ECO:0007669"/>
    <property type="project" value="UniProtKB-SubCell"/>
</dbReference>
<dbReference type="PANTHER" id="PTHR30213:SF0">
    <property type="entry name" value="UPF0761 MEMBRANE PROTEIN YIHY"/>
    <property type="match status" value="1"/>
</dbReference>
<dbReference type="STRING" id="265719.SAMN04488509_101128"/>
<sequence>MDLAELRHLLRLLLDRRRLQAFAGFLARRFVEDRCFETASGLAYATVFALVPFTAAVFGVISTFPVFEAWSEQLTNFLFSNFVPAAARTVEVWVRDSAASASRMTLAGVIGLLVVALLLMKGIEDTFNRIWRVPSGRGPVARFLMYWAALTVGPLLVVVSLALSSYLFSLPLLADGGPAAGSLLQLSPFLLALFGFTCAYLIVPNRSVRLRDALAGGLLAAALFEASKSGLSLYLRQVPTYEQIYGALAVIPIFLLWVYLVWIAVLLGASLAASLSAFRYLPSERRLPEGLELFGLLRLLARFSQAQHYGRALEVDELRRLEPSLSDDALMFLLERLTELHVVQRAELGGWLLVRDLDHLGLAELYRGARLRVPLETPPAELLADAIGQRIGLRLQALAQAVEGALDTPLSHWLRDTPAVDSTPPLAFDPSEDTPR</sequence>
<keyword evidence="2 7" id="KW-1003">Cell membrane</keyword>
<dbReference type="OrthoDB" id="9808671at2"/>
<protein>
    <recommendedName>
        <fullName evidence="7">UPF0761 membrane protein SAMN04488509_101128</fullName>
    </recommendedName>
</protein>
<dbReference type="Proteomes" id="UP000199603">
    <property type="component" value="Unassembled WGS sequence"/>
</dbReference>
<evidence type="ECO:0000256" key="3">
    <source>
        <dbReference type="ARBA" id="ARBA00022519"/>
    </source>
</evidence>
<dbReference type="InterPro" id="IPR023679">
    <property type="entry name" value="UPF0761_bac"/>
</dbReference>
<feature type="transmembrane region" description="Helical" evidence="7">
    <location>
        <begin position="104"/>
        <end position="123"/>
    </location>
</feature>
<dbReference type="PANTHER" id="PTHR30213">
    <property type="entry name" value="INNER MEMBRANE PROTEIN YHJD"/>
    <property type="match status" value="1"/>
</dbReference>
<keyword evidence="4 7" id="KW-0812">Transmembrane</keyword>
<comment type="caution">
    <text evidence="7">Lacks conserved residue(s) required for the propagation of feature annotation.</text>
</comment>
<reference evidence="9 10" key="1">
    <citation type="submission" date="2016-10" db="EMBL/GenBank/DDBJ databases">
        <authorList>
            <person name="de Groot N.N."/>
        </authorList>
    </citation>
    <scope>NUCLEOTIDE SEQUENCE [LARGE SCALE GENOMIC DNA]</scope>
    <source>
        <strain evidence="9 10">DSM 16957</strain>
    </source>
</reference>
<evidence type="ECO:0000256" key="7">
    <source>
        <dbReference type="HAMAP-Rule" id="MF_00672"/>
    </source>
</evidence>
<feature type="transmembrane region" description="Helical" evidence="7">
    <location>
        <begin position="144"/>
        <end position="163"/>
    </location>
</feature>
<dbReference type="HAMAP" id="MF_00672">
    <property type="entry name" value="UPF0761"/>
    <property type="match status" value="1"/>
</dbReference>
<dbReference type="Pfam" id="PF03631">
    <property type="entry name" value="Virul_fac_BrkB"/>
    <property type="match status" value="1"/>
</dbReference>
<keyword evidence="5 7" id="KW-1133">Transmembrane helix</keyword>
<evidence type="ECO:0000256" key="8">
    <source>
        <dbReference type="SAM" id="MobiDB-lite"/>
    </source>
</evidence>
<evidence type="ECO:0000256" key="4">
    <source>
        <dbReference type="ARBA" id="ARBA00022692"/>
    </source>
</evidence>
<dbReference type="RefSeq" id="WP_091237615.1">
    <property type="nucleotide sequence ID" value="NZ_FNAG01000001.1"/>
</dbReference>
<feature type="transmembrane region" description="Helical" evidence="7">
    <location>
        <begin position="183"/>
        <end position="203"/>
    </location>
</feature>
<evidence type="ECO:0000313" key="9">
    <source>
        <dbReference type="EMBL" id="SDD08682.1"/>
    </source>
</evidence>
<evidence type="ECO:0000256" key="1">
    <source>
        <dbReference type="ARBA" id="ARBA00004651"/>
    </source>
</evidence>
<dbReference type="NCBIfam" id="TIGR00765">
    <property type="entry name" value="yihY_not_rbn"/>
    <property type="match status" value="1"/>
</dbReference>
<evidence type="ECO:0000313" key="10">
    <source>
        <dbReference type="Proteomes" id="UP000199603"/>
    </source>
</evidence>
<proteinExistence type="inferred from homology"/>
<feature type="transmembrane region" description="Helical" evidence="7">
    <location>
        <begin position="42"/>
        <end position="67"/>
    </location>
</feature>
<dbReference type="EMBL" id="FNAG01000001">
    <property type="protein sequence ID" value="SDD08682.1"/>
    <property type="molecule type" value="Genomic_DNA"/>
</dbReference>
<keyword evidence="10" id="KW-1185">Reference proteome</keyword>
<name>A0A1G6RVL6_9GAMM</name>
<feature type="transmembrane region" description="Helical" evidence="7">
    <location>
        <begin position="247"/>
        <end position="278"/>
    </location>
</feature>
<evidence type="ECO:0000256" key="6">
    <source>
        <dbReference type="ARBA" id="ARBA00023136"/>
    </source>
</evidence>
<dbReference type="AlphaFoldDB" id="A0A1G6RVL6"/>
<comment type="subcellular location">
    <subcellularLocation>
        <location evidence="1 7">Cell membrane</location>
        <topology evidence="1 7">Multi-pass membrane protein</topology>
    </subcellularLocation>
</comment>
<keyword evidence="6 7" id="KW-0472">Membrane</keyword>
<feature type="region of interest" description="Disordered" evidence="8">
    <location>
        <begin position="416"/>
        <end position="436"/>
    </location>
</feature>
<gene>
    <name evidence="9" type="ORF">SAMN04488509_101128</name>
</gene>
<evidence type="ECO:0000256" key="5">
    <source>
        <dbReference type="ARBA" id="ARBA00022989"/>
    </source>
</evidence>
<evidence type="ECO:0000256" key="2">
    <source>
        <dbReference type="ARBA" id="ARBA00022475"/>
    </source>
</evidence>